<name>A0A6J7R0A1_9ZZZZ</name>
<sequence>MKARLFVAFGALCISMVLPTQATHAAAPEIISSLISQDQYIAGVENSLIHFSIALSGRDPASTASTKLVITSYKPVHTRQEVRDASSGKLPSTVDTVIVDVSNLRDAATGRVDIAIPIEIGVRTKDALQMSATGVYPVSIGLQEDKSVTSQIVTFVERLAQDVTSPLPSENLQIALVGTLNSSVSLQPDGTTLVSNETRSAVTEAVSTLEALSDTPISLSVRPELVDALTNSSDDDIALLARLQVSTSLQLLPATYVDVQPDELVAEQSADVFTTQLRLGEDVLAAGFPGKSVNRDAWIQTSSLLSGGAQLLRNLGLRTAVLLGNSQKTTANGVSVFVEPTRLVELNLPNSDQMTAALADSNLSEALTRGSHEPLGGAYLVAQQILAELKIMRSEIVDRDETMNGRGVILATDSGELPSQALMTALVSTVASQPDMAFVALDELLGSMTVSVMDGLPVSIELQSLADPTPNGNAMLNEFAARVNGFSTMLPDGDERPIQWRRVVNVLSASNLTPSQTKAYIDAVDAQLAAIGGSIVTPTTTAFTLGGRDSSIRLSLRNDNETDLLVRVHLTSSKLTLPTVDQVVTLPAGTTTLVEIPVTAKSNGRFPVTLQLFTPLGDITVGSPAKFSARVNALAGLGQLFTGIALLLLLSWWIHHLRREHQRRQFESDDSAGRHPSGEHLA</sequence>
<evidence type="ECO:0000313" key="6">
    <source>
        <dbReference type="EMBL" id="CAB5023427.1"/>
    </source>
</evidence>
<evidence type="ECO:0000313" key="5">
    <source>
        <dbReference type="EMBL" id="CAB4892353.1"/>
    </source>
</evidence>
<keyword evidence="1" id="KW-0812">Transmembrane</keyword>
<dbReference type="EMBL" id="CAEZYH010000075">
    <property type="protein sequence ID" value="CAB4726706.1"/>
    <property type="molecule type" value="Genomic_DNA"/>
</dbReference>
<reference evidence="6" key="1">
    <citation type="submission" date="2020-05" db="EMBL/GenBank/DDBJ databases">
        <authorList>
            <person name="Chiriac C."/>
            <person name="Salcher M."/>
            <person name="Ghai R."/>
            <person name="Kavagutti S V."/>
        </authorList>
    </citation>
    <scope>NUCLEOTIDE SEQUENCE</scope>
</reference>
<dbReference type="EMBL" id="CAEZZP010000030">
    <property type="protein sequence ID" value="CAB4768394.1"/>
    <property type="molecule type" value="Genomic_DNA"/>
</dbReference>
<evidence type="ECO:0000313" key="2">
    <source>
        <dbReference type="EMBL" id="CAB4726706.1"/>
    </source>
</evidence>
<dbReference type="EMBL" id="CAFBLJ010000002">
    <property type="protein sequence ID" value="CAB4855560.1"/>
    <property type="molecule type" value="Genomic_DNA"/>
</dbReference>
<evidence type="ECO:0000256" key="1">
    <source>
        <dbReference type="SAM" id="Phobius"/>
    </source>
</evidence>
<dbReference type="AlphaFoldDB" id="A0A6J7R0A1"/>
<gene>
    <name evidence="2" type="ORF">UFOPK2658_01440</name>
    <name evidence="3" type="ORF">UFOPK2880_00666</name>
    <name evidence="4" type="ORF">UFOPK3304_00083</name>
    <name evidence="5" type="ORF">UFOPK3494_00456</name>
    <name evidence="6" type="ORF">UFOPK4134_00413</name>
</gene>
<evidence type="ECO:0000313" key="4">
    <source>
        <dbReference type="EMBL" id="CAB4855560.1"/>
    </source>
</evidence>
<accession>A0A6J7R0A1</accession>
<organism evidence="6">
    <name type="scientific">freshwater metagenome</name>
    <dbReference type="NCBI Taxonomy" id="449393"/>
    <lineage>
        <taxon>unclassified sequences</taxon>
        <taxon>metagenomes</taxon>
        <taxon>ecological metagenomes</taxon>
    </lineage>
</organism>
<dbReference type="EMBL" id="CAFBMF010000018">
    <property type="protein sequence ID" value="CAB4892353.1"/>
    <property type="molecule type" value="Genomic_DNA"/>
</dbReference>
<evidence type="ECO:0000313" key="3">
    <source>
        <dbReference type="EMBL" id="CAB4768394.1"/>
    </source>
</evidence>
<protein>
    <submittedName>
        <fullName evidence="6">Unannotated protein</fullName>
    </submittedName>
</protein>
<dbReference type="EMBL" id="CAFBPS010000017">
    <property type="protein sequence ID" value="CAB5023427.1"/>
    <property type="molecule type" value="Genomic_DNA"/>
</dbReference>
<keyword evidence="1" id="KW-1133">Transmembrane helix</keyword>
<proteinExistence type="predicted"/>
<keyword evidence="1" id="KW-0472">Membrane</keyword>
<feature type="transmembrane region" description="Helical" evidence="1">
    <location>
        <begin position="633"/>
        <end position="654"/>
    </location>
</feature>